<proteinExistence type="predicted"/>
<dbReference type="NCBIfam" id="TIGR01214">
    <property type="entry name" value="rmlD"/>
    <property type="match status" value="1"/>
</dbReference>
<dbReference type="AlphaFoldDB" id="A0A5J4QFZ9"/>
<dbReference type="GO" id="GO:0008831">
    <property type="term" value="F:dTDP-4-dehydrorhamnose reductase activity"/>
    <property type="evidence" value="ECO:0007669"/>
    <property type="project" value="UniProtKB-EC"/>
</dbReference>
<keyword evidence="2" id="KW-0560">Oxidoreductase</keyword>
<dbReference type="InterPro" id="IPR036291">
    <property type="entry name" value="NAD(P)-bd_dom_sf"/>
</dbReference>
<gene>
    <name evidence="2" type="ORF">EZS27_030331</name>
</gene>
<name>A0A5J4QFZ9_9ZZZZ</name>
<reference evidence="2" key="1">
    <citation type="submission" date="2019-03" db="EMBL/GenBank/DDBJ databases">
        <title>Single cell metagenomics reveals metabolic interactions within the superorganism composed of flagellate Streblomastix strix and complex community of Bacteroidetes bacteria on its surface.</title>
        <authorList>
            <person name="Treitli S.C."/>
            <person name="Kolisko M."/>
            <person name="Husnik F."/>
            <person name="Keeling P."/>
            <person name="Hampl V."/>
        </authorList>
    </citation>
    <scope>NUCLEOTIDE SEQUENCE</scope>
    <source>
        <strain evidence="2">STM</strain>
    </source>
</reference>
<organism evidence="2">
    <name type="scientific">termite gut metagenome</name>
    <dbReference type="NCBI Taxonomy" id="433724"/>
    <lineage>
        <taxon>unclassified sequences</taxon>
        <taxon>metagenomes</taxon>
        <taxon>organismal metagenomes</taxon>
    </lineage>
</organism>
<dbReference type="Gene3D" id="3.40.50.720">
    <property type="entry name" value="NAD(P)-binding Rossmann-like Domain"/>
    <property type="match status" value="1"/>
</dbReference>
<evidence type="ECO:0000259" key="1">
    <source>
        <dbReference type="Pfam" id="PF04321"/>
    </source>
</evidence>
<dbReference type="PANTHER" id="PTHR10491">
    <property type="entry name" value="DTDP-4-DEHYDRORHAMNOSE REDUCTASE"/>
    <property type="match status" value="1"/>
</dbReference>
<dbReference type="CDD" id="cd05254">
    <property type="entry name" value="dTDP_HR_like_SDR_e"/>
    <property type="match status" value="1"/>
</dbReference>
<dbReference type="InterPro" id="IPR005913">
    <property type="entry name" value="dTDP_dehydrorham_reduct"/>
</dbReference>
<comment type="caution">
    <text evidence="2">The sequence shown here is derived from an EMBL/GenBank/DDBJ whole genome shotgun (WGS) entry which is preliminary data.</text>
</comment>
<dbReference type="InterPro" id="IPR029903">
    <property type="entry name" value="RmlD-like-bd"/>
</dbReference>
<accession>A0A5J4QFZ9</accession>
<dbReference type="PANTHER" id="PTHR10491:SF4">
    <property type="entry name" value="METHIONINE ADENOSYLTRANSFERASE 2 SUBUNIT BETA"/>
    <property type="match status" value="1"/>
</dbReference>
<dbReference type="GO" id="GO:0005829">
    <property type="term" value="C:cytosol"/>
    <property type="evidence" value="ECO:0007669"/>
    <property type="project" value="TreeGrafter"/>
</dbReference>
<dbReference type="GO" id="GO:0019305">
    <property type="term" value="P:dTDP-rhamnose biosynthetic process"/>
    <property type="evidence" value="ECO:0007669"/>
    <property type="project" value="TreeGrafter"/>
</dbReference>
<feature type="domain" description="RmlD-like substrate binding" evidence="1">
    <location>
        <begin position="1"/>
        <end position="282"/>
    </location>
</feature>
<dbReference type="Gene3D" id="3.90.25.10">
    <property type="entry name" value="UDP-galactose 4-epimerase, domain 1"/>
    <property type="match status" value="1"/>
</dbReference>
<dbReference type="EC" id="1.1.1.133" evidence="2"/>
<dbReference type="EMBL" id="SNRY01003766">
    <property type="protein sequence ID" value="KAA6319818.1"/>
    <property type="molecule type" value="Genomic_DNA"/>
</dbReference>
<dbReference type="SUPFAM" id="SSF51735">
    <property type="entry name" value="NAD(P)-binding Rossmann-fold domains"/>
    <property type="match status" value="1"/>
</dbReference>
<dbReference type="Pfam" id="PF04321">
    <property type="entry name" value="RmlD_sub_bind"/>
    <property type="match status" value="1"/>
</dbReference>
<sequence length="287" mass="31957">MNILITGSNGQLGNEMRVLSKEYDCHTCFFTDIEELDICDEQAVMTYIADNRIDIVVNCAAYTAVDNAEDNKELSGKLNHIAAGYLARAAQNRKAAMIQISTDYVFDGTTHTPYTEKDVPCPASVYGATKLAGEENVLKHCEKAVIIRTAWLYSTYGSNFVKTMIRLGRERNELGVVFDQIGTPTYACDLAQVIYAIMDKGVVPGIYHFSNEGVCSWYDFAVSIHRLAGITGCQVKPLHTVDYPTKAARPPYSVLDKTKIKETYGIEIPHWEKSLEQMISKINADTL</sequence>
<evidence type="ECO:0000313" key="2">
    <source>
        <dbReference type="EMBL" id="KAA6319818.1"/>
    </source>
</evidence>
<protein>
    <submittedName>
        <fullName evidence="2">dTDP-4-dehydrorhamnose reductase</fullName>
        <ecNumber evidence="2">1.1.1.133</ecNumber>
    </submittedName>
</protein>